<dbReference type="PROSITE" id="PS01176">
    <property type="entry name" value="IF2"/>
    <property type="match status" value="1"/>
</dbReference>
<dbReference type="AlphaFoldDB" id="A0A383BHZ0"/>
<evidence type="ECO:0000256" key="1">
    <source>
        <dbReference type="ARBA" id="ARBA00022741"/>
    </source>
</evidence>
<dbReference type="InterPro" id="IPR000178">
    <property type="entry name" value="TF_IF2_bacterial-like"/>
</dbReference>
<name>A0A383BHZ0_9ZZZZ</name>
<dbReference type="PANTHER" id="PTHR43381">
    <property type="entry name" value="TRANSLATION INITIATION FACTOR IF-2-RELATED"/>
    <property type="match status" value="1"/>
</dbReference>
<accession>A0A383BHZ0</accession>
<keyword evidence="2" id="KW-0342">GTP-binding</keyword>
<feature type="non-terminal residue" evidence="3">
    <location>
        <position position="1"/>
    </location>
</feature>
<reference evidence="3" key="1">
    <citation type="submission" date="2018-05" db="EMBL/GenBank/DDBJ databases">
        <authorList>
            <person name="Lanie J.A."/>
            <person name="Ng W.-L."/>
            <person name="Kazmierczak K.M."/>
            <person name="Andrzejewski T.M."/>
            <person name="Davidsen T.M."/>
            <person name="Wayne K.J."/>
            <person name="Tettelin H."/>
            <person name="Glass J.I."/>
            <person name="Rusch D."/>
            <person name="Podicherti R."/>
            <person name="Tsui H.-C.T."/>
            <person name="Winkler M.E."/>
        </authorList>
    </citation>
    <scope>NUCLEOTIDE SEQUENCE</scope>
</reference>
<keyword evidence="1" id="KW-0547">Nucleotide-binding</keyword>
<dbReference type="PANTHER" id="PTHR43381:SF5">
    <property type="entry name" value="TR-TYPE G DOMAIN-CONTAINING PROTEIN"/>
    <property type="match status" value="1"/>
</dbReference>
<sequence length="90" mass="10388">RQQFKIPKLGIIAGCYVTKGKVVRNAKLRVRREDEIIHKGKLTALKRFKDDATEVLENYECGIGVAGFFDFNEKDIIEVYEIKEVKRTLS</sequence>
<dbReference type="SUPFAM" id="SSF50447">
    <property type="entry name" value="Translation proteins"/>
    <property type="match status" value="1"/>
</dbReference>
<evidence type="ECO:0000313" key="3">
    <source>
        <dbReference type="EMBL" id="SVE19747.1"/>
    </source>
</evidence>
<dbReference type="GO" id="GO:0003743">
    <property type="term" value="F:translation initiation factor activity"/>
    <property type="evidence" value="ECO:0007669"/>
    <property type="project" value="InterPro"/>
</dbReference>
<organism evidence="3">
    <name type="scientific">marine metagenome</name>
    <dbReference type="NCBI Taxonomy" id="408172"/>
    <lineage>
        <taxon>unclassified sequences</taxon>
        <taxon>metagenomes</taxon>
        <taxon>ecological metagenomes</taxon>
    </lineage>
</organism>
<proteinExistence type="predicted"/>
<dbReference type="GO" id="GO:0005525">
    <property type="term" value="F:GTP binding"/>
    <property type="evidence" value="ECO:0007669"/>
    <property type="project" value="UniProtKB-KW"/>
</dbReference>
<dbReference type="GO" id="GO:0003924">
    <property type="term" value="F:GTPase activity"/>
    <property type="evidence" value="ECO:0007669"/>
    <property type="project" value="InterPro"/>
</dbReference>
<dbReference type="GO" id="GO:0005829">
    <property type="term" value="C:cytosol"/>
    <property type="evidence" value="ECO:0007669"/>
    <property type="project" value="TreeGrafter"/>
</dbReference>
<dbReference type="CDD" id="cd03692">
    <property type="entry name" value="mtIF2_IVc"/>
    <property type="match status" value="1"/>
</dbReference>
<gene>
    <name evidence="3" type="ORF">METZ01_LOCUS472601</name>
</gene>
<evidence type="ECO:0008006" key="4">
    <source>
        <dbReference type="Google" id="ProtNLM"/>
    </source>
</evidence>
<dbReference type="Gene3D" id="2.40.30.10">
    <property type="entry name" value="Translation factors"/>
    <property type="match status" value="1"/>
</dbReference>
<evidence type="ECO:0000256" key="2">
    <source>
        <dbReference type="ARBA" id="ARBA00023134"/>
    </source>
</evidence>
<protein>
    <recommendedName>
        <fullName evidence="4">Translation elongation factor EFTu-like domain-containing protein</fullName>
    </recommendedName>
</protein>
<dbReference type="InterPro" id="IPR009000">
    <property type="entry name" value="Transl_B-barrel_sf"/>
</dbReference>
<dbReference type="EMBL" id="UINC01200728">
    <property type="protein sequence ID" value="SVE19747.1"/>
    <property type="molecule type" value="Genomic_DNA"/>
</dbReference>
<dbReference type="FunFam" id="2.40.30.10:FF:000008">
    <property type="entry name" value="Translation initiation factor IF-2"/>
    <property type="match status" value="1"/>
</dbReference>
<dbReference type="InterPro" id="IPR015760">
    <property type="entry name" value="TIF_IF2"/>
</dbReference>